<protein>
    <recommendedName>
        <fullName evidence="5">RING-type domain-containing protein</fullName>
    </recommendedName>
</protein>
<reference evidence="6" key="1">
    <citation type="journal article" date="2020" name="Stud. Mycol.">
        <title>101 Dothideomycetes genomes: a test case for predicting lifestyles and emergence of pathogens.</title>
        <authorList>
            <person name="Haridas S."/>
            <person name="Albert R."/>
            <person name="Binder M."/>
            <person name="Bloem J."/>
            <person name="Labutti K."/>
            <person name="Salamov A."/>
            <person name="Andreopoulos B."/>
            <person name="Baker S."/>
            <person name="Barry K."/>
            <person name="Bills G."/>
            <person name="Bluhm B."/>
            <person name="Cannon C."/>
            <person name="Castanera R."/>
            <person name="Culley D."/>
            <person name="Daum C."/>
            <person name="Ezra D."/>
            <person name="Gonzalez J."/>
            <person name="Henrissat B."/>
            <person name="Kuo A."/>
            <person name="Liang C."/>
            <person name="Lipzen A."/>
            <person name="Lutzoni F."/>
            <person name="Magnuson J."/>
            <person name="Mondo S."/>
            <person name="Nolan M."/>
            <person name="Ohm R."/>
            <person name="Pangilinan J."/>
            <person name="Park H.-J."/>
            <person name="Ramirez L."/>
            <person name="Alfaro M."/>
            <person name="Sun H."/>
            <person name="Tritt A."/>
            <person name="Yoshinaga Y."/>
            <person name="Zwiers L.-H."/>
            <person name="Turgeon B."/>
            <person name="Goodwin S."/>
            <person name="Spatafora J."/>
            <person name="Crous P."/>
            <person name="Grigoriev I."/>
        </authorList>
    </citation>
    <scope>NUCLEOTIDE SEQUENCE</scope>
    <source>
        <strain evidence="6">CBS 122681</strain>
    </source>
</reference>
<evidence type="ECO:0000259" key="5">
    <source>
        <dbReference type="PROSITE" id="PS50089"/>
    </source>
</evidence>
<dbReference type="PROSITE" id="PS50089">
    <property type="entry name" value="ZF_RING_2"/>
    <property type="match status" value="1"/>
</dbReference>
<dbReference type="InterPro" id="IPR050731">
    <property type="entry name" value="HRD1_E3_ubiq-ligases"/>
</dbReference>
<name>A0A6A6SM61_9PLEO</name>
<feature type="domain" description="RING-type" evidence="5">
    <location>
        <begin position="98"/>
        <end position="150"/>
    </location>
</feature>
<evidence type="ECO:0000256" key="1">
    <source>
        <dbReference type="ARBA" id="ARBA00022723"/>
    </source>
</evidence>
<evidence type="ECO:0000313" key="7">
    <source>
        <dbReference type="Proteomes" id="UP000799324"/>
    </source>
</evidence>
<gene>
    <name evidence="6" type="ORF">K491DRAFT_685513</name>
</gene>
<dbReference type="InterPro" id="IPR013083">
    <property type="entry name" value="Znf_RING/FYVE/PHD"/>
</dbReference>
<dbReference type="PANTHER" id="PTHR22763:SF184">
    <property type="entry name" value="E3 UBIQUITIN-PROTEIN LIGASE SYNOVIOLIN"/>
    <property type="match status" value="1"/>
</dbReference>
<dbReference type="OrthoDB" id="3801154at2759"/>
<keyword evidence="7" id="KW-1185">Reference proteome</keyword>
<dbReference type="Pfam" id="PF13639">
    <property type="entry name" value="zf-RING_2"/>
    <property type="match status" value="1"/>
</dbReference>
<dbReference type="PANTHER" id="PTHR22763">
    <property type="entry name" value="RING ZINC FINGER PROTEIN"/>
    <property type="match status" value="1"/>
</dbReference>
<dbReference type="GO" id="GO:0008270">
    <property type="term" value="F:zinc ion binding"/>
    <property type="evidence" value="ECO:0007669"/>
    <property type="project" value="UniProtKB-KW"/>
</dbReference>
<sequence length="185" mass="19930">MSTNNISESGLIPFTSMDEFLNLLRQGHLPLPTGIPVESMAEYYTFTSSGHLVSTGRPFANFEPDSPTNDSSVAVQNKTAFLQNHTTPVEVAPEDNECSICHDSYDAGEHAPIKVTGITDCAGHVFGKSCLESWLDTSNDNPEKQCPMCRATFYYECGPPGSSSSPDTFGFGLGGYPVGYGSVPW</sequence>
<evidence type="ECO:0000256" key="2">
    <source>
        <dbReference type="ARBA" id="ARBA00022771"/>
    </source>
</evidence>
<organism evidence="6 7">
    <name type="scientific">Lophiostoma macrostomum CBS 122681</name>
    <dbReference type="NCBI Taxonomy" id="1314788"/>
    <lineage>
        <taxon>Eukaryota</taxon>
        <taxon>Fungi</taxon>
        <taxon>Dikarya</taxon>
        <taxon>Ascomycota</taxon>
        <taxon>Pezizomycotina</taxon>
        <taxon>Dothideomycetes</taxon>
        <taxon>Pleosporomycetidae</taxon>
        <taxon>Pleosporales</taxon>
        <taxon>Lophiostomataceae</taxon>
        <taxon>Lophiostoma</taxon>
    </lineage>
</organism>
<keyword evidence="3" id="KW-0862">Zinc</keyword>
<keyword evidence="1" id="KW-0479">Metal-binding</keyword>
<dbReference type="InterPro" id="IPR001841">
    <property type="entry name" value="Znf_RING"/>
</dbReference>
<dbReference type="Gene3D" id="3.30.40.10">
    <property type="entry name" value="Zinc/RING finger domain, C3HC4 (zinc finger)"/>
    <property type="match status" value="1"/>
</dbReference>
<keyword evidence="2 4" id="KW-0863">Zinc-finger</keyword>
<dbReference type="EMBL" id="MU004618">
    <property type="protein sequence ID" value="KAF2647458.1"/>
    <property type="molecule type" value="Genomic_DNA"/>
</dbReference>
<dbReference type="AlphaFoldDB" id="A0A6A6SM61"/>
<dbReference type="GO" id="GO:0036503">
    <property type="term" value="P:ERAD pathway"/>
    <property type="evidence" value="ECO:0007669"/>
    <property type="project" value="TreeGrafter"/>
</dbReference>
<proteinExistence type="predicted"/>
<dbReference type="GO" id="GO:0043161">
    <property type="term" value="P:proteasome-mediated ubiquitin-dependent protein catabolic process"/>
    <property type="evidence" value="ECO:0007669"/>
    <property type="project" value="TreeGrafter"/>
</dbReference>
<dbReference type="GO" id="GO:0061630">
    <property type="term" value="F:ubiquitin protein ligase activity"/>
    <property type="evidence" value="ECO:0007669"/>
    <property type="project" value="UniProtKB-EC"/>
</dbReference>
<accession>A0A6A6SM61</accession>
<dbReference type="GO" id="GO:0005789">
    <property type="term" value="C:endoplasmic reticulum membrane"/>
    <property type="evidence" value="ECO:0007669"/>
    <property type="project" value="UniProtKB-SubCell"/>
</dbReference>
<dbReference type="Proteomes" id="UP000799324">
    <property type="component" value="Unassembled WGS sequence"/>
</dbReference>
<evidence type="ECO:0000256" key="4">
    <source>
        <dbReference type="PROSITE-ProRule" id="PRU00175"/>
    </source>
</evidence>
<dbReference type="SUPFAM" id="SSF57850">
    <property type="entry name" value="RING/U-box"/>
    <property type="match status" value="1"/>
</dbReference>
<evidence type="ECO:0000256" key="3">
    <source>
        <dbReference type="ARBA" id="ARBA00022833"/>
    </source>
</evidence>
<evidence type="ECO:0000313" key="6">
    <source>
        <dbReference type="EMBL" id="KAF2647458.1"/>
    </source>
</evidence>